<dbReference type="RefSeq" id="WP_125554922.1">
    <property type="nucleotide sequence ID" value="NZ_RBVX01000004.1"/>
</dbReference>
<reference evidence="2 3" key="1">
    <citation type="submission" date="2018-10" db="EMBL/GenBank/DDBJ databases">
        <title>Draft genome sequence of Bacillus salarius IM0101, isolated from a hypersaline soil in Inner Mongolia, China.</title>
        <authorList>
            <person name="Yamprayoonswat W."/>
            <person name="Boonvisut S."/>
            <person name="Jumpathong W."/>
            <person name="Sittihan S."/>
            <person name="Ruangsuj P."/>
            <person name="Wanthongcharoen S."/>
            <person name="Thongpramul N."/>
            <person name="Pimmason S."/>
            <person name="Yu B."/>
            <person name="Yasawong M."/>
        </authorList>
    </citation>
    <scope>NUCLEOTIDE SEQUENCE [LARGE SCALE GENOMIC DNA]</scope>
    <source>
        <strain evidence="2 3">IM0101</strain>
    </source>
</reference>
<evidence type="ECO:0000313" key="2">
    <source>
        <dbReference type="EMBL" id="RSL34094.1"/>
    </source>
</evidence>
<keyword evidence="3" id="KW-1185">Reference proteome</keyword>
<gene>
    <name evidence="2" type="ORF">D7Z54_05860</name>
</gene>
<dbReference type="EMBL" id="RBVX01000004">
    <property type="protein sequence ID" value="RSL34094.1"/>
    <property type="molecule type" value="Genomic_DNA"/>
</dbReference>
<sequence>MINGKRYKLIVGILAVIGLIALLGDNLFRIFTILMAVLLFYTGAKLLQKQSSSFMIITGIAMLVLGSLVLTGWLPTFLAIIIIIGTGYSLLKLYKDKNNG</sequence>
<dbReference type="Proteomes" id="UP000275076">
    <property type="component" value="Unassembled WGS sequence"/>
</dbReference>
<name>A0A428N6K3_9BACI</name>
<feature type="transmembrane region" description="Helical" evidence="1">
    <location>
        <begin position="7"/>
        <end position="24"/>
    </location>
</feature>
<keyword evidence="1" id="KW-0472">Membrane</keyword>
<feature type="transmembrane region" description="Helical" evidence="1">
    <location>
        <begin position="77"/>
        <end position="94"/>
    </location>
</feature>
<comment type="caution">
    <text evidence="2">The sequence shown here is derived from an EMBL/GenBank/DDBJ whole genome shotgun (WGS) entry which is preliminary data.</text>
</comment>
<protein>
    <recommendedName>
        <fullName evidence="4">Lia operon protein LiaI</fullName>
    </recommendedName>
</protein>
<organism evidence="2 3">
    <name type="scientific">Salibacterium salarium</name>
    <dbReference type="NCBI Taxonomy" id="284579"/>
    <lineage>
        <taxon>Bacteria</taxon>
        <taxon>Bacillati</taxon>
        <taxon>Bacillota</taxon>
        <taxon>Bacilli</taxon>
        <taxon>Bacillales</taxon>
        <taxon>Bacillaceae</taxon>
    </lineage>
</organism>
<evidence type="ECO:0008006" key="4">
    <source>
        <dbReference type="Google" id="ProtNLM"/>
    </source>
</evidence>
<proteinExistence type="predicted"/>
<dbReference type="OrthoDB" id="2972840at2"/>
<evidence type="ECO:0000256" key="1">
    <source>
        <dbReference type="SAM" id="Phobius"/>
    </source>
</evidence>
<keyword evidence="1" id="KW-1133">Transmembrane helix</keyword>
<evidence type="ECO:0000313" key="3">
    <source>
        <dbReference type="Proteomes" id="UP000275076"/>
    </source>
</evidence>
<dbReference type="AlphaFoldDB" id="A0A428N6K3"/>
<feature type="transmembrane region" description="Helical" evidence="1">
    <location>
        <begin position="54"/>
        <end position="71"/>
    </location>
</feature>
<feature type="transmembrane region" description="Helical" evidence="1">
    <location>
        <begin position="30"/>
        <end position="47"/>
    </location>
</feature>
<keyword evidence="1" id="KW-0812">Transmembrane</keyword>
<accession>A0A428N6K3</accession>